<proteinExistence type="predicted"/>
<accession>A0A0F9IHE9</accession>
<evidence type="ECO:0000313" key="2">
    <source>
        <dbReference type="EMBL" id="KKM19239.1"/>
    </source>
</evidence>
<gene>
    <name evidence="2" type="ORF">LCGC14_1657640</name>
</gene>
<name>A0A0F9IHE9_9ZZZZ</name>
<protein>
    <submittedName>
        <fullName evidence="2">Uncharacterized protein</fullName>
    </submittedName>
</protein>
<sequence>MINKIILVALCIALLTYLGLAWMLWWQSGTVDALTADKARLEASINNLTDQRDQILSSVSLSEQNAKRHADAAASLRLQLQAFERGNCDANDLGCAVDYINRILRDRADRLP</sequence>
<comment type="caution">
    <text evidence="2">The sequence shown here is derived from an EMBL/GenBank/DDBJ whole genome shotgun (WGS) entry which is preliminary data.</text>
</comment>
<keyword evidence="1" id="KW-0175">Coiled coil</keyword>
<evidence type="ECO:0000256" key="1">
    <source>
        <dbReference type="SAM" id="Coils"/>
    </source>
</evidence>
<reference evidence="2" key="1">
    <citation type="journal article" date="2015" name="Nature">
        <title>Complex archaea that bridge the gap between prokaryotes and eukaryotes.</title>
        <authorList>
            <person name="Spang A."/>
            <person name="Saw J.H."/>
            <person name="Jorgensen S.L."/>
            <person name="Zaremba-Niedzwiedzka K."/>
            <person name="Martijn J."/>
            <person name="Lind A.E."/>
            <person name="van Eijk R."/>
            <person name="Schleper C."/>
            <person name="Guy L."/>
            <person name="Ettema T.J."/>
        </authorList>
    </citation>
    <scope>NUCLEOTIDE SEQUENCE</scope>
</reference>
<dbReference type="AlphaFoldDB" id="A0A0F9IHE9"/>
<organism evidence="2">
    <name type="scientific">marine sediment metagenome</name>
    <dbReference type="NCBI Taxonomy" id="412755"/>
    <lineage>
        <taxon>unclassified sequences</taxon>
        <taxon>metagenomes</taxon>
        <taxon>ecological metagenomes</taxon>
    </lineage>
</organism>
<feature type="coiled-coil region" evidence="1">
    <location>
        <begin position="31"/>
        <end position="58"/>
    </location>
</feature>
<dbReference type="EMBL" id="LAZR01014036">
    <property type="protein sequence ID" value="KKM19239.1"/>
    <property type="molecule type" value="Genomic_DNA"/>
</dbReference>